<dbReference type="OrthoDB" id="1494339at2"/>
<dbReference type="Proteomes" id="UP000192796">
    <property type="component" value="Unassembled WGS sequence"/>
</dbReference>
<dbReference type="STRING" id="1703345.A3860_37840"/>
<sequence>MWSDSLYYLNIFHDEELSVHHNTTELIDFLKTIPELKQTGNFTFSNSSQFSIAIDLILLYTRHLNSWNDNDTDQSKTNLIAIVCTKDNLENFERLKRIFIKIAAFVNWKLEDEHTDDGIENYIIWSPG</sequence>
<dbReference type="AlphaFoldDB" id="A0A1V9FM59"/>
<keyword evidence="2" id="KW-1185">Reference proteome</keyword>
<evidence type="ECO:0000313" key="1">
    <source>
        <dbReference type="EMBL" id="OQP59422.1"/>
    </source>
</evidence>
<reference evidence="1 2" key="1">
    <citation type="submission" date="2016-03" db="EMBL/GenBank/DDBJ databases">
        <title>Niastella vici sp. nov., isolated from farmland soil.</title>
        <authorList>
            <person name="Chen L."/>
            <person name="Wang D."/>
            <person name="Yang S."/>
            <person name="Wang G."/>
        </authorList>
    </citation>
    <scope>NUCLEOTIDE SEQUENCE [LARGE SCALE GENOMIC DNA]</scope>
    <source>
        <strain evidence="1 2">DJ57</strain>
    </source>
</reference>
<dbReference type="EMBL" id="LVYD01000081">
    <property type="protein sequence ID" value="OQP59422.1"/>
    <property type="molecule type" value="Genomic_DNA"/>
</dbReference>
<evidence type="ECO:0000313" key="2">
    <source>
        <dbReference type="Proteomes" id="UP000192796"/>
    </source>
</evidence>
<proteinExistence type="predicted"/>
<organism evidence="1 2">
    <name type="scientific">Niastella vici</name>
    <dbReference type="NCBI Taxonomy" id="1703345"/>
    <lineage>
        <taxon>Bacteria</taxon>
        <taxon>Pseudomonadati</taxon>
        <taxon>Bacteroidota</taxon>
        <taxon>Chitinophagia</taxon>
        <taxon>Chitinophagales</taxon>
        <taxon>Chitinophagaceae</taxon>
        <taxon>Niastella</taxon>
    </lineage>
</organism>
<dbReference type="RefSeq" id="WP_081154783.1">
    <property type="nucleotide sequence ID" value="NZ_LVYD01000081.1"/>
</dbReference>
<name>A0A1V9FM59_9BACT</name>
<protein>
    <submittedName>
        <fullName evidence="1">Uncharacterized protein</fullName>
    </submittedName>
</protein>
<comment type="caution">
    <text evidence="1">The sequence shown here is derived from an EMBL/GenBank/DDBJ whole genome shotgun (WGS) entry which is preliminary data.</text>
</comment>
<gene>
    <name evidence="1" type="ORF">A3860_37840</name>
</gene>
<accession>A0A1V9FM59</accession>